<dbReference type="Pfam" id="PF01535">
    <property type="entry name" value="PPR"/>
    <property type="match status" value="6"/>
</dbReference>
<evidence type="ECO:0000256" key="1">
    <source>
        <dbReference type="ARBA" id="ARBA00007626"/>
    </source>
</evidence>
<dbReference type="GO" id="GO:0003729">
    <property type="term" value="F:mRNA binding"/>
    <property type="evidence" value="ECO:0007669"/>
    <property type="project" value="TreeGrafter"/>
</dbReference>
<proteinExistence type="inferred from homology"/>
<dbReference type="InterPro" id="IPR002885">
    <property type="entry name" value="PPR_rpt"/>
</dbReference>
<accession>A0A7I8KAN6</accession>
<sequence>MRGGTCKAAAAIRTSSSSSFWWKLFSPSFRFSAGESRRFSSGHRPAPPPAAPKPSSSRPHRRRNGSLRRKSAPPQSKASSPDALLQNISAIIAPEGGKPPHPAVCAEKVGEEEESGLADDGIKICRRGARRNAPAGLFQVRWSEGEDEEEGVDVSPTVQKITAIVRSGGGGAAAAMEERLGSAAVELTAEVAEMVVKRCFKAGGAALRFFSWARRQPGFRHTTATYNAMLYIAGEAREFDLVDELLRWMEEDSCPTDVKTWTILVHHFGRGNKVGRALWAFEQTKKCRSGPDKMAYGSIIRALCDAGKAEMAVEFYREMAGGGMFPVCGDLYQALMTALAASGDVTTARSIGEDMAKASDAASSSTSLMLKSFCISGNLEAAMALAEEMRTKTQRLDPEKVEILAVALCKAGRVSEALELVTGAEKNGVLDSKLYGHIVSGYLRLGDVQLAMKFLRRCSPGVRTYTELIQHLSRAGEHGMACELYDEMVANGAEPDMVAVVAMAAGHVQNGRVGEAWSLFEGMKKKEKGTKPTRKAYSVFIRELCKSGEPEEALRALAEMLRSDLAPPGGDIFHLLCNSLREKGLPEKASMVEQMRLGLSSTIEDAAEDLDPSQNQSQGGRRWSDDELKEVERILASPCSDWASMAEGLRKSGILFSPELAEEVLQRCRGHGGAALRFFSWVGKSAGFRHTARAYNLAIKIAGAGKDFSFMRHLHEEMKRKGCPRMVDTWTTMIAQYGRAGLTEMALGKFAEMKSEGFRPDASTFKFLIIFLCGKKGRKVAEAEKTFHEMLSAGISPDKELAGSFLSCLCESGKISEARSCVEALITRGFGAQVGFSLLVKSLCRVGRMEEALELVGETGSAVAHRGCRADEFVYGSLIHGLLRGGREAAALEKIEEMKRAGIPATAQVYTSLMVHFFREKRPEKAMAVLEKMEEEGCEPTVVTFSALIRGYVGTGMVAAAWAIFRRMAAAGAPPDFQTYSTFMACLCRAGRSEEAMELIQEMAARGISPSAVNFRTVFYGLNREGKHDLARALLEKKWTFSRKRRFLA</sequence>
<comment type="similarity">
    <text evidence="1">Belongs to the PPR family. P subfamily.</text>
</comment>
<feature type="repeat" description="PPR" evidence="3">
    <location>
        <begin position="976"/>
        <end position="1010"/>
    </location>
</feature>
<protein>
    <submittedName>
        <fullName evidence="5">Uncharacterized protein</fullName>
    </submittedName>
</protein>
<feature type="repeat" description="PPR" evidence="3">
    <location>
        <begin position="292"/>
        <end position="326"/>
    </location>
</feature>
<evidence type="ECO:0000256" key="2">
    <source>
        <dbReference type="ARBA" id="ARBA00022737"/>
    </source>
</evidence>
<dbReference type="Gene3D" id="1.25.40.10">
    <property type="entry name" value="Tetratricopeptide repeat domain"/>
    <property type="match status" value="6"/>
</dbReference>
<feature type="repeat" description="PPR" evidence="3">
    <location>
        <begin position="871"/>
        <end position="905"/>
    </location>
</feature>
<dbReference type="PANTHER" id="PTHR47938">
    <property type="entry name" value="RESPIRATORY COMPLEX I CHAPERONE (CIA84), PUTATIVE (AFU_ORTHOLOGUE AFUA_2G06020)-RELATED"/>
    <property type="match status" value="1"/>
</dbReference>
<dbReference type="Proteomes" id="UP000663760">
    <property type="component" value="Chromosome 4"/>
</dbReference>
<feature type="repeat" description="PPR" evidence="3">
    <location>
        <begin position="461"/>
        <end position="495"/>
    </location>
</feature>
<dbReference type="OrthoDB" id="185373at2759"/>
<feature type="repeat" description="PPR" evidence="3">
    <location>
        <begin position="941"/>
        <end position="975"/>
    </location>
</feature>
<feature type="repeat" description="PPR" evidence="3">
    <location>
        <begin position="906"/>
        <end position="940"/>
    </location>
</feature>
<dbReference type="AlphaFoldDB" id="A0A7I8KAN6"/>
<reference evidence="5" key="1">
    <citation type="submission" date="2020-02" db="EMBL/GenBank/DDBJ databases">
        <authorList>
            <person name="Scholz U."/>
            <person name="Mascher M."/>
            <person name="Fiebig A."/>
        </authorList>
    </citation>
    <scope>NUCLEOTIDE SEQUENCE</scope>
</reference>
<keyword evidence="6" id="KW-1185">Reference proteome</keyword>
<feature type="compositionally biased region" description="Basic residues" evidence="4">
    <location>
        <begin position="58"/>
        <end position="71"/>
    </location>
</feature>
<dbReference type="Pfam" id="PF13812">
    <property type="entry name" value="PPR_3"/>
    <property type="match status" value="1"/>
</dbReference>
<dbReference type="Pfam" id="PF13041">
    <property type="entry name" value="PPR_2"/>
    <property type="match status" value="2"/>
</dbReference>
<keyword evidence="2" id="KW-0677">Repeat</keyword>
<dbReference type="PANTHER" id="PTHR47938:SF47">
    <property type="entry name" value="ADR149WP"/>
    <property type="match status" value="1"/>
</dbReference>
<feature type="compositionally biased region" description="Low complexity" evidence="4">
    <location>
        <begin position="72"/>
        <end position="81"/>
    </location>
</feature>
<evidence type="ECO:0000313" key="6">
    <source>
        <dbReference type="Proteomes" id="UP000663760"/>
    </source>
</evidence>
<feature type="region of interest" description="Disordered" evidence="4">
    <location>
        <begin position="34"/>
        <end position="82"/>
    </location>
</feature>
<evidence type="ECO:0000256" key="4">
    <source>
        <dbReference type="SAM" id="MobiDB-lite"/>
    </source>
</evidence>
<dbReference type="InterPro" id="IPR011990">
    <property type="entry name" value="TPR-like_helical_dom_sf"/>
</dbReference>
<feature type="repeat" description="PPR" evidence="3">
    <location>
        <begin position="761"/>
        <end position="797"/>
    </location>
</feature>
<name>A0A7I8KAN6_SPIIN</name>
<evidence type="ECO:0000313" key="5">
    <source>
        <dbReference type="EMBL" id="CAA7394713.1"/>
    </source>
</evidence>
<dbReference type="PROSITE" id="PS51375">
    <property type="entry name" value="PPR"/>
    <property type="match status" value="9"/>
</dbReference>
<feature type="repeat" description="PPR" evidence="3">
    <location>
        <begin position="726"/>
        <end position="760"/>
    </location>
</feature>
<evidence type="ECO:0000256" key="3">
    <source>
        <dbReference type="PROSITE-ProRule" id="PRU00708"/>
    </source>
</evidence>
<dbReference type="NCBIfam" id="TIGR00756">
    <property type="entry name" value="PPR"/>
    <property type="match status" value="8"/>
</dbReference>
<organism evidence="5 6">
    <name type="scientific">Spirodela intermedia</name>
    <name type="common">Intermediate duckweed</name>
    <dbReference type="NCBI Taxonomy" id="51605"/>
    <lineage>
        <taxon>Eukaryota</taxon>
        <taxon>Viridiplantae</taxon>
        <taxon>Streptophyta</taxon>
        <taxon>Embryophyta</taxon>
        <taxon>Tracheophyta</taxon>
        <taxon>Spermatophyta</taxon>
        <taxon>Magnoliopsida</taxon>
        <taxon>Liliopsida</taxon>
        <taxon>Araceae</taxon>
        <taxon>Lemnoideae</taxon>
        <taxon>Spirodela</taxon>
    </lineage>
</organism>
<dbReference type="EMBL" id="LR746267">
    <property type="protein sequence ID" value="CAA7394713.1"/>
    <property type="molecule type" value="Genomic_DNA"/>
</dbReference>
<gene>
    <name evidence="5" type="ORF">SI8410_04005374</name>
</gene>
<feature type="repeat" description="PPR" evidence="3">
    <location>
        <begin position="533"/>
        <end position="567"/>
    </location>
</feature>